<feature type="compositionally biased region" description="Low complexity" evidence="1">
    <location>
        <begin position="194"/>
        <end position="204"/>
    </location>
</feature>
<feature type="compositionally biased region" description="Low complexity" evidence="1">
    <location>
        <begin position="137"/>
        <end position="153"/>
    </location>
</feature>
<feature type="region of interest" description="Disordered" evidence="1">
    <location>
        <begin position="47"/>
        <end position="70"/>
    </location>
</feature>
<proteinExistence type="predicted"/>
<comment type="caution">
    <text evidence="3">The sequence shown here is derived from an EMBL/GenBank/DDBJ whole genome shotgun (WGS) entry which is preliminary data.</text>
</comment>
<dbReference type="EMBL" id="JAUCGQ010000001">
    <property type="protein sequence ID" value="MDM7855139.1"/>
    <property type="molecule type" value="Genomic_DNA"/>
</dbReference>
<gene>
    <name evidence="3" type="ORF">QRT04_09365</name>
</gene>
<keyword evidence="2" id="KW-1133">Transmembrane helix</keyword>
<dbReference type="Proteomes" id="UP001529338">
    <property type="component" value="Unassembled WGS sequence"/>
</dbReference>
<name>A0ABT7SGG9_9CELL</name>
<protein>
    <submittedName>
        <fullName evidence="3">Uncharacterized protein</fullName>
    </submittedName>
</protein>
<feature type="transmembrane region" description="Helical" evidence="2">
    <location>
        <begin position="82"/>
        <end position="109"/>
    </location>
</feature>
<keyword evidence="4" id="KW-1185">Reference proteome</keyword>
<evidence type="ECO:0000313" key="4">
    <source>
        <dbReference type="Proteomes" id="UP001529338"/>
    </source>
</evidence>
<sequence>MWRISDDRLIAGDDVPGEADLVAFVAAVRATADDPAPAPTPALAALLEGGPPAAPGRHDGTSTPARTDEVPSLAGRRRLRRVGAAAGIVVAGKIALAGAAAAAGIVGVANLDGAPAVVREPAQSVVHAVGRAWNDITGGASTPVPATPTTPGHTSHDQPGHTTAPCSTDCAAIPAPVQTHGRGASAGAPGHAVSPTGRPTTSPGNGSGSGKATPAPGRTHGSSSHAGNPPGQDHRPTSAATPRSHVPAGRG</sequence>
<feature type="region of interest" description="Disordered" evidence="1">
    <location>
        <begin position="136"/>
        <end position="251"/>
    </location>
</feature>
<organism evidence="3 4">
    <name type="scientific">Cellulomonas alba</name>
    <dbReference type="NCBI Taxonomy" id="3053467"/>
    <lineage>
        <taxon>Bacteria</taxon>
        <taxon>Bacillati</taxon>
        <taxon>Actinomycetota</taxon>
        <taxon>Actinomycetes</taxon>
        <taxon>Micrococcales</taxon>
        <taxon>Cellulomonadaceae</taxon>
        <taxon>Cellulomonas</taxon>
    </lineage>
</organism>
<dbReference type="RefSeq" id="WP_289454945.1">
    <property type="nucleotide sequence ID" value="NZ_JAUCGQ010000001.1"/>
</dbReference>
<evidence type="ECO:0000256" key="1">
    <source>
        <dbReference type="SAM" id="MobiDB-lite"/>
    </source>
</evidence>
<keyword evidence="2" id="KW-0812">Transmembrane</keyword>
<evidence type="ECO:0000313" key="3">
    <source>
        <dbReference type="EMBL" id="MDM7855139.1"/>
    </source>
</evidence>
<reference evidence="3 4" key="1">
    <citation type="submission" date="2023-06" db="EMBL/GenBank/DDBJ databases">
        <title>Cellulomonas sp. MW4 Whole genome sequence.</title>
        <authorList>
            <person name="Park S."/>
        </authorList>
    </citation>
    <scope>NUCLEOTIDE SEQUENCE [LARGE SCALE GENOMIC DNA]</scope>
    <source>
        <strain evidence="3 4">MW4</strain>
    </source>
</reference>
<evidence type="ECO:0000256" key="2">
    <source>
        <dbReference type="SAM" id="Phobius"/>
    </source>
</evidence>
<accession>A0ABT7SGG9</accession>
<keyword evidence="2" id="KW-0472">Membrane</keyword>